<accession>A0A1H6CRL6</accession>
<protein>
    <submittedName>
        <fullName evidence="2">Uncharacterized protein</fullName>
    </submittedName>
</protein>
<reference evidence="3" key="1">
    <citation type="submission" date="2016-10" db="EMBL/GenBank/DDBJ databases">
        <authorList>
            <person name="Varghese N."/>
            <person name="Submissions S."/>
        </authorList>
    </citation>
    <scope>NUCLEOTIDE SEQUENCE [LARGE SCALE GENOMIC DNA]</scope>
    <source>
        <strain evidence="3">DSM 22361</strain>
    </source>
</reference>
<dbReference type="Proteomes" id="UP000236731">
    <property type="component" value="Unassembled WGS sequence"/>
</dbReference>
<gene>
    <name evidence="2" type="ORF">SAMN05421877_11910</name>
</gene>
<dbReference type="AlphaFoldDB" id="A0A1H6CRL6"/>
<name>A0A1H6CRL6_9SPHI</name>
<feature type="transmembrane region" description="Helical" evidence="1">
    <location>
        <begin position="5"/>
        <end position="22"/>
    </location>
</feature>
<sequence>MKDAIYIYFIINAFVSGIAFGSNEKWYYSVSMLFFGLPFCILYVAGFIIIGLSGLILRKSLIVAWYRLYFTDYFGNVKGDFIRIRRDQYFGRVKFGKKYMNAYDKFFIRQLDKKYNYGITTEKPIY</sequence>
<dbReference type="EMBL" id="FNUT01000019">
    <property type="protein sequence ID" value="SEG75407.1"/>
    <property type="molecule type" value="Genomic_DNA"/>
</dbReference>
<proteinExistence type="predicted"/>
<evidence type="ECO:0000256" key="1">
    <source>
        <dbReference type="SAM" id="Phobius"/>
    </source>
</evidence>
<dbReference type="RefSeq" id="WP_103907975.1">
    <property type="nucleotide sequence ID" value="NZ_CP049246.1"/>
</dbReference>
<feature type="transmembrane region" description="Helical" evidence="1">
    <location>
        <begin position="34"/>
        <end position="57"/>
    </location>
</feature>
<keyword evidence="3" id="KW-1185">Reference proteome</keyword>
<evidence type="ECO:0000313" key="3">
    <source>
        <dbReference type="Proteomes" id="UP000236731"/>
    </source>
</evidence>
<organism evidence="2 3">
    <name type="scientific">Sphingobacterium lactis</name>
    <dbReference type="NCBI Taxonomy" id="797291"/>
    <lineage>
        <taxon>Bacteria</taxon>
        <taxon>Pseudomonadati</taxon>
        <taxon>Bacteroidota</taxon>
        <taxon>Sphingobacteriia</taxon>
        <taxon>Sphingobacteriales</taxon>
        <taxon>Sphingobacteriaceae</taxon>
        <taxon>Sphingobacterium</taxon>
    </lineage>
</organism>
<dbReference type="OrthoDB" id="9973136at2"/>
<keyword evidence="1" id="KW-1133">Transmembrane helix</keyword>
<keyword evidence="1" id="KW-0472">Membrane</keyword>
<keyword evidence="1" id="KW-0812">Transmembrane</keyword>
<evidence type="ECO:0000313" key="2">
    <source>
        <dbReference type="EMBL" id="SEG75407.1"/>
    </source>
</evidence>